<protein>
    <submittedName>
        <fullName evidence="1">Uncharacterized protein</fullName>
    </submittedName>
</protein>
<proteinExistence type="predicted"/>
<feature type="non-terminal residue" evidence="1">
    <location>
        <position position="1"/>
    </location>
</feature>
<dbReference type="EMBL" id="LAZR01013764">
    <property type="protein sequence ID" value="KKM20455.1"/>
    <property type="molecule type" value="Genomic_DNA"/>
</dbReference>
<organism evidence="1">
    <name type="scientific">marine sediment metagenome</name>
    <dbReference type="NCBI Taxonomy" id="412755"/>
    <lineage>
        <taxon>unclassified sequences</taxon>
        <taxon>metagenomes</taxon>
        <taxon>ecological metagenomes</taxon>
    </lineage>
</organism>
<comment type="caution">
    <text evidence="1">The sequence shown here is derived from an EMBL/GenBank/DDBJ whole genome shotgun (WGS) entry which is preliminary data.</text>
</comment>
<accession>A0A0F9KY96</accession>
<sequence>GKIVPVMLDHAYFHMKELERVLAKKGK</sequence>
<evidence type="ECO:0000313" key="1">
    <source>
        <dbReference type="EMBL" id="KKM20455.1"/>
    </source>
</evidence>
<reference evidence="1" key="1">
    <citation type="journal article" date="2015" name="Nature">
        <title>Complex archaea that bridge the gap between prokaryotes and eukaryotes.</title>
        <authorList>
            <person name="Spang A."/>
            <person name="Saw J.H."/>
            <person name="Jorgensen S.L."/>
            <person name="Zaremba-Niedzwiedzka K."/>
            <person name="Martijn J."/>
            <person name="Lind A.E."/>
            <person name="van Eijk R."/>
            <person name="Schleper C."/>
            <person name="Guy L."/>
            <person name="Ettema T.J."/>
        </authorList>
    </citation>
    <scope>NUCLEOTIDE SEQUENCE</scope>
</reference>
<dbReference type="AlphaFoldDB" id="A0A0F9KY96"/>
<name>A0A0F9KY96_9ZZZZ</name>
<gene>
    <name evidence="1" type="ORF">LCGC14_1645360</name>
</gene>